<name>A0A0D2LTG8_9CHLO</name>
<proteinExistence type="predicted"/>
<evidence type="ECO:0000313" key="2">
    <source>
        <dbReference type="Proteomes" id="UP000054498"/>
    </source>
</evidence>
<accession>A0A0D2LTG8</accession>
<sequence length="356" mass="39269">MAQDPESNKLDFLDGVSFLPWDWRNLGAAFQDGRREKSQSVAARCNFTVRRGFDALDAVDYGGVVEGVGDLGINLRSKAFAFHLGASNLTYKGGEDAPLAVVSTSRGRLASLKLTVAQEYAEDQFAAVSYDVLQRRPELSFAWSGETFTERATLSLHLDPVDRAARLRAAVSLPGPEWRDDVYDEATGNVEIPVDDGGRHAVWVEHEARRRQLLAATRVGARLDLGRVVNWAADYVDYRLQHLIPGLVWKIPLSQRLYNLLVPAEDENQERHRIRGWALEASHDFARPAPTVGVSKRIGQLGRAAATYDVAERTGELRLRLGGVVAAAAFTRAHGAGWREWSSPALSLSVEPLAFL</sequence>
<dbReference type="OrthoDB" id="525550at2759"/>
<gene>
    <name evidence="1" type="ORF">MNEG_13018</name>
</gene>
<dbReference type="Proteomes" id="UP000054498">
    <property type="component" value="Unassembled WGS sequence"/>
</dbReference>
<keyword evidence="2" id="KW-1185">Reference proteome</keyword>
<dbReference type="AlphaFoldDB" id="A0A0D2LTG8"/>
<dbReference type="KEGG" id="mng:MNEG_13018"/>
<dbReference type="GeneID" id="25730438"/>
<dbReference type="RefSeq" id="XP_013893964.1">
    <property type="nucleotide sequence ID" value="XM_014038510.1"/>
</dbReference>
<dbReference type="STRING" id="145388.A0A0D2LTG8"/>
<reference evidence="1 2" key="1">
    <citation type="journal article" date="2013" name="BMC Genomics">
        <title>Reconstruction of the lipid metabolism for the microalga Monoraphidium neglectum from its genome sequence reveals characteristics suitable for biofuel production.</title>
        <authorList>
            <person name="Bogen C."/>
            <person name="Al-Dilaimi A."/>
            <person name="Albersmeier A."/>
            <person name="Wichmann J."/>
            <person name="Grundmann M."/>
            <person name="Rupp O."/>
            <person name="Lauersen K.J."/>
            <person name="Blifernez-Klassen O."/>
            <person name="Kalinowski J."/>
            <person name="Goesmann A."/>
            <person name="Mussgnug J.H."/>
            <person name="Kruse O."/>
        </authorList>
    </citation>
    <scope>NUCLEOTIDE SEQUENCE [LARGE SCALE GENOMIC DNA]</scope>
    <source>
        <strain evidence="1 2">SAG 48.87</strain>
    </source>
</reference>
<dbReference type="EMBL" id="KK103792">
    <property type="protein sequence ID" value="KIY94944.1"/>
    <property type="molecule type" value="Genomic_DNA"/>
</dbReference>
<evidence type="ECO:0000313" key="1">
    <source>
        <dbReference type="EMBL" id="KIY94944.1"/>
    </source>
</evidence>
<organism evidence="1 2">
    <name type="scientific">Monoraphidium neglectum</name>
    <dbReference type="NCBI Taxonomy" id="145388"/>
    <lineage>
        <taxon>Eukaryota</taxon>
        <taxon>Viridiplantae</taxon>
        <taxon>Chlorophyta</taxon>
        <taxon>core chlorophytes</taxon>
        <taxon>Chlorophyceae</taxon>
        <taxon>CS clade</taxon>
        <taxon>Sphaeropleales</taxon>
        <taxon>Selenastraceae</taxon>
        <taxon>Monoraphidium</taxon>
    </lineage>
</organism>
<protein>
    <submittedName>
        <fullName evidence="1">Uncharacterized protein</fullName>
    </submittedName>
</protein>